<dbReference type="Proteomes" id="UP001302667">
    <property type="component" value="Chromosome"/>
</dbReference>
<dbReference type="Gene3D" id="1.20.1270.210">
    <property type="match status" value="1"/>
</dbReference>
<dbReference type="EMBL" id="CP136584">
    <property type="protein sequence ID" value="WOE65116.1"/>
    <property type="molecule type" value="Genomic_DNA"/>
</dbReference>
<proteinExistence type="predicted"/>
<reference evidence="1 2" key="1">
    <citation type="submission" date="2023-10" db="EMBL/GenBank/DDBJ databases">
        <title>Genome analysis of psychrotrophic aerobic bacterium Aeromonas allosaccharophila BIM B-1809 isolated from infected fish.</title>
        <authorList>
            <person name="Leanovich S.I."/>
            <person name="Sidarenka A.V."/>
            <person name="Akhremchuk A.E."/>
            <person name="Sikolenko M.A."/>
            <person name="Valentovich L.N."/>
        </authorList>
    </citation>
    <scope>NUCLEOTIDE SEQUENCE [LARGE SCALE GENOMIC DNA]</scope>
    <source>
        <strain evidence="1 2">BIM B-1809</strain>
    </source>
</reference>
<dbReference type="Pfam" id="PF04860">
    <property type="entry name" value="Phage_portal"/>
    <property type="match status" value="1"/>
</dbReference>
<dbReference type="RefSeq" id="WP_317102281.1">
    <property type="nucleotide sequence ID" value="NZ_CP136584.1"/>
</dbReference>
<sequence length="348" mass="38342">MNFWPFKRNSTETRSMSVEAFIDAVTRVNSSSGVSVTSESANGLAAVFAAISFISKQVSGYQLTAANQTVEQLLTVSPDDVMTAHSFKMALMQNLLQHGNSFARIHWGLTGWPERLEFIASHRVGVNVDQSHTLRNYWIDGKAELVKNVVHWKIHSLDGLVGRSPVTVARDAIGLGLAQQKQAADQQANGLKPSGIIEFPGYLNSENGKKFKASLSERNPGETLVLEGEAKWKAVSQSNADAEFIESRKFSVIEVARIFGISKIFLQADEGGARYDNLGSEQRSLMLNTIGPYLDLISSELSLKLMVPCSFKNQDISRLDPATRYEIFDKAITSGILSKEEVREKEGL</sequence>
<organism evidence="1 2">
    <name type="scientific">Aeromonas allosaccharophila</name>
    <dbReference type="NCBI Taxonomy" id="656"/>
    <lineage>
        <taxon>Bacteria</taxon>
        <taxon>Pseudomonadati</taxon>
        <taxon>Pseudomonadota</taxon>
        <taxon>Gammaproteobacteria</taxon>
        <taxon>Aeromonadales</taxon>
        <taxon>Aeromonadaceae</taxon>
        <taxon>Aeromonas</taxon>
    </lineage>
</organism>
<dbReference type="NCBIfam" id="TIGR01537">
    <property type="entry name" value="portal_HK97"/>
    <property type="match status" value="1"/>
</dbReference>
<accession>A0ABZ0F6W2</accession>
<dbReference type="Gene3D" id="3.30.1120.70">
    <property type="match status" value="1"/>
</dbReference>
<evidence type="ECO:0000313" key="1">
    <source>
        <dbReference type="EMBL" id="WOE65116.1"/>
    </source>
</evidence>
<dbReference type="Gene3D" id="3.40.140.120">
    <property type="match status" value="1"/>
</dbReference>
<dbReference type="InterPro" id="IPR006944">
    <property type="entry name" value="Phage/GTA_portal"/>
</dbReference>
<dbReference type="InterPro" id="IPR006427">
    <property type="entry name" value="Portal_HK97"/>
</dbReference>
<protein>
    <submittedName>
        <fullName evidence="1">Phage portal protein</fullName>
    </submittedName>
</protein>
<name>A0ABZ0F6W2_9GAMM</name>
<evidence type="ECO:0000313" key="2">
    <source>
        <dbReference type="Proteomes" id="UP001302667"/>
    </source>
</evidence>
<gene>
    <name evidence="1" type="ORF">RY972_13665</name>
</gene>
<keyword evidence="2" id="KW-1185">Reference proteome</keyword>